<reference evidence="4" key="1">
    <citation type="submission" date="2017-12" db="EMBL/GenBank/DDBJ databases">
        <title>Whole genome sequencing of Acidipropionibacterium jensenii strains JS279 and JS280.</title>
        <authorList>
            <person name="Deptula P."/>
            <person name="Laine P."/>
            <person name="Smolander O.-P."/>
            <person name="Paulin L."/>
            <person name="Auvinen P."/>
            <person name="Varmanen P."/>
        </authorList>
    </citation>
    <scope>NUCLEOTIDE SEQUENCE [LARGE SCALE GENOMIC DNA]</scope>
    <source>
        <strain evidence="4">JS280</strain>
    </source>
</reference>
<sequence length="718" mass="77042">MTSPDLVWTGIIFEQSVDVDQVRDALTALAVLPFAPLIALEVIAHRGQVQWRVGTAGKDVKVVTRTLQAHLPGLRLSDIPLNSDVDQLQQAATVHLGHYGSLPLRKDAAEPVTRSLYRVLAATRGHDVIRIQIVLGQRFAPRYLTGDEPSGVEAARHAAQHGFRVSVRVGAVARSEARVAQLIRQVGAAWRGLEVPGVIVELWRVRPLAITDVRAPGWWSLRLRADDLARLVGWPLTEELPGLPAAHPRLLTPIAKPASGRRLGLATVDAKTPVRLTIEDSLRHLHVIGPTGVGKSTLLANLVLQDAAEGRGLVVVDPKGDLVRDILARLPEDRRHDVVVLDPTAKEVVGIDTLGGPSPDLAADTILAVLHALFADSWGPRTGDILHASLLTLARSGGLPVALVPALLTNDGFRHQLVGRVAAADPLGVGAFWSGYSAQSEAARAQMIAPLMNKLRPLLMRPGLRAMFGQIEPRFALADVFTRRRIVLVSLAKGTLGPDGAQLLGSLVVALLWQAALERVAIPADRRHPVMIYIDEVQDYLRLPGSLSDALAQARGLGVGFTLAHQHLGQLPASLESALLANARSRVSFTLSHKDAKVIAPTSDGLLAPEDFTALPAYHAYAQLLHQGSRQPPVSLVTEPLAPATADGRDLAAASGRAYGRTIAEVDARLTDLINGARPPDPSGPQPPPQDTTAGTERFGRRRITPTPRKENHDDDNP</sequence>
<dbReference type="CDD" id="cd01127">
    <property type="entry name" value="TrwB_TraG_TraD_VirD4"/>
    <property type="match status" value="2"/>
</dbReference>
<dbReference type="PANTHER" id="PTHR30121:SF6">
    <property type="entry name" value="SLR6007 PROTEIN"/>
    <property type="match status" value="1"/>
</dbReference>
<feature type="compositionally biased region" description="Basic and acidic residues" evidence="1">
    <location>
        <begin position="708"/>
        <end position="718"/>
    </location>
</feature>
<evidence type="ECO:0000313" key="4">
    <source>
        <dbReference type="Proteomes" id="UP000285875"/>
    </source>
</evidence>
<feature type="region of interest" description="Disordered" evidence="1">
    <location>
        <begin position="673"/>
        <end position="718"/>
    </location>
</feature>
<dbReference type="InterPro" id="IPR051162">
    <property type="entry name" value="T4SS_component"/>
</dbReference>
<proteinExistence type="predicted"/>
<name>A0A3T0S047_9ACTN</name>
<organism evidence="3 4">
    <name type="scientific">Acidipropionibacterium jensenii</name>
    <dbReference type="NCBI Taxonomy" id="1749"/>
    <lineage>
        <taxon>Bacteria</taxon>
        <taxon>Bacillati</taxon>
        <taxon>Actinomycetota</taxon>
        <taxon>Actinomycetes</taxon>
        <taxon>Propionibacteriales</taxon>
        <taxon>Propionibacteriaceae</taxon>
        <taxon>Acidipropionibacterium</taxon>
    </lineage>
</organism>
<gene>
    <name evidence="3" type="ORF">C0Z10_08150</name>
</gene>
<dbReference type="EMBL" id="CP025570">
    <property type="protein sequence ID" value="AZZ39730.1"/>
    <property type="molecule type" value="Genomic_DNA"/>
</dbReference>
<dbReference type="InterPro" id="IPR002789">
    <property type="entry name" value="HerA_central"/>
</dbReference>
<accession>A0A3T0S047</accession>
<dbReference type="SUPFAM" id="SSF52540">
    <property type="entry name" value="P-loop containing nucleoside triphosphate hydrolases"/>
    <property type="match status" value="1"/>
</dbReference>
<dbReference type="RefSeq" id="WP_097799053.1">
    <property type="nucleotide sequence ID" value="NZ_CP025570.1"/>
</dbReference>
<evidence type="ECO:0000259" key="2">
    <source>
        <dbReference type="Pfam" id="PF01935"/>
    </source>
</evidence>
<evidence type="ECO:0000256" key="1">
    <source>
        <dbReference type="SAM" id="MobiDB-lite"/>
    </source>
</evidence>
<feature type="domain" description="Helicase HerA central" evidence="2">
    <location>
        <begin position="266"/>
        <end position="322"/>
    </location>
</feature>
<dbReference type="Proteomes" id="UP000285875">
    <property type="component" value="Chromosome"/>
</dbReference>
<protein>
    <submittedName>
        <fullName evidence="3">DUF87 domain-containing protein</fullName>
    </submittedName>
</protein>
<dbReference type="PANTHER" id="PTHR30121">
    <property type="entry name" value="UNCHARACTERIZED PROTEIN YJGR-RELATED"/>
    <property type="match status" value="1"/>
</dbReference>
<dbReference type="Pfam" id="PF01935">
    <property type="entry name" value="DUF87"/>
    <property type="match status" value="1"/>
</dbReference>
<dbReference type="Gene3D" id="3.40.50.300">
    <property type="entry name" value="P-loop containing nucleotide triphosphate hydrolases"/>
    <property type="match status" value="2"/>
</dbReference>
<dbReference type="InterPro" id="IPR027417">
    <property type="entry name" value="P-loop_NTPase"/>
</dbReference>
<dbReference type="AlphaFoldDB" id="A0A3T0S047"/>
<evidence type="ECO:0000313" key="3">
    <source>
        <dbReference type="EMBL" id="AZZ39730.1"/>
    </source>
</evidence>
<dbReference type="KEGG" id="aji:C0Z10_08150"/>
<feature type="compositionally biased region" description="Pro residues" evidence="1">
    <location>
        <begin position="679"/>
        <end position="690"/>
    </location>
</feature>